<name>Q39RV7_GEOMG</name>
<sequence length="253" mass="28823">MRLVTLGEKEKGMGSSEKVTARIATRVEELVADFDSYVTVFTQSGRFTGPCWYFHEKTIQARNDAPSIEALFADHTFFEYLYATLTSWGLHRMGPGNAKLRDIEEIKESFNLQLQAISDLSKLSLLTLPRENIRKTAEKVWRVLTSLRVSIAEAQIVANSKALHHVIPCLLPPIDREYTFNFFYDRKSLSIPEERAFIEMFTAMAEIARRNAEAIHRFQGSPWNTSESKVIDNAVVGFMIHKATPNTPLEPPR</sequence>
<accession>Q39RV7</accession>
<protein>
    <submittedName>
        <fullName evidence="1">Uncharacterized protein</fullName>
    </submittedName>
</protein>
<proteinExistence type="predicted"/>
<keyword evidence="2" id="KW-1185">Reference proteome</keyword>
<dbReference type="EMBL" id="CP000148">
    <property type="protein sequence ID" value="ABB33017.1"/>
    <property type="molecule type" value="Genomic_DNA"/>
</dbReference>
<dbReference type="HOGENOM" id="CLU_1097367_0_0_7"/>
<reference evidence="1 2" key="2">
    <citation type="journal article" date="2009" name="BMC Microbiol.">
        <title>The genome sequence of Geobacter metallireducens: features of metabolism, physiology and regulation common and dissimilar to Geobacter sulfurreducens.</title>
        <authorList>
            <person name="Aklujkar M."/>
            <person name="Krushkal J."/>
            <person name="DiBartolo G."/>
            <person name="Lapidus A."/>
            <person name="Land M.L."/>
            <person name="Lovley D.R."/>
        </authorList>
    </citation>
    <scope>NUCLEOTIDE SEQUENCE [LARGE SCALE GENOMIC DNA]</scope>
    <source>
        <strain evidence="2">ATCC 53774 / DSM 7210 / GS-15</strain>
    </source>
</reference>
<evidence type="ECO:0000313" key="2">
    <source>
        <dbReference type="Proteomes" id="UP000007073"/>
    </source>
</evidence>
<organism evidence="1 2">
    <name type="scientific">Geobacter metallireducens (strain ATCC 53774 / DSM 7210 / GS-15)</name>
    <dbReference type="NCBI Taxonomy" id="269799"/>
    <lineage>
        <taxon>Bacteria</taxon>
        <taxon>Pseudomonadati</taxon>
        <taxon>Thermodesulfobacteriota</taxon>
        <taxon>Desulfuromonadia</taxon>
        <taxon>Geobacterales</taxon>
        <taxon>Geobacteraceae</taxon>
        <taxon>Geobacter</taxon>
    </lineage>
</organism>
<dbReference type="AlphaFoldDB" id="Q39RV7"/>
<evidence type="ECO:0000313" key="1">
    <source>
        <dbReference type="EMBL" id="ABB33017.1"/>
    </source>
</evidence>
<dbReference type="STRING" id="269799.Gmet_2799"/>
<dbReference type="eggNOG" id="ENOG50338YP">
    <property type="taxonomic scope" value="Bacteria"/>
</dbReference>
<gene>
    <name evidence="1" type="ordered locus">Gmet_2799</name>
</gene>
<dbReference type="KEGG" id="gme:Gmet_2799"/>
<reference evidence="1 2" key="1">
    <citation type="submission" date="2005-10" db="EMBL/GenBank/DDBJ databases">
        <title>Complete sequence of Geobacter metallireducens GS-15.</title>
        <authorList>
            <consortium name="US DOE Joint Genome Institute"/>
            <person name="Copeland A."/>
            <person name="Lucas S."/>
            <person name="Lapidus A."/>
            <person name="Barry K."/>
            <person name="Detter J.C."/>
            <person name="Glavina T."/>
            <person name="Hammon N."/>
            <person name="Israni S."/>
            <person name="Pitluck S."/>
            <person name="Di Bartolo G."/>
            <person name="Chain P."/>
            <person name="Schmutz J."/>
            <person name="Larimer F."/>
            <person name="Land M."/>
            <person name="Kyrpides N."/>
            <person name="Ivanova N."/>
            <person name="Richardson P."/>
        </authorList>
    </citation>
    <scope>NUCLEOTIDE SEQUENCE [LARGE SCALE GENOMIC DNA]</scope>
    <source>
        <strain evidence="2">ATCC 53774 / DSM 7210 / GS-15</strain>
    </source>
</reference>
<dbReference type="Proteomes" id="UP000007073">
    <property type="component" value="Chromosome"/>
</dbReference>